<organism evidence="2 3">
    <name type="scientific">Aspergillus granulosus</name>
    <dbReference type="NCBI Taxonomy" id="176169"/>
    <lineage>
        <taxon>Eukaryota</taxon>
        <taxon>Fungi</taxon>
        <taxon>Dikarya</taxon>
        <taxon>Ascomycota</taxon>
        <taxon>Pezizomycotina</taxon>
        <taxon>Eurotiomycetes</taxon>
        <taxon>Eurotiomycetidae</taxon>
        <taxon>Eurotiales</taxon>
        <taxon>Aspergillaceae</taxon>
        <taxon>Aspergillus</taxon>
        <taxon>Aspergillus subgen. Nidulantes</taxon>
    </lineage>
</organism>
<evidence type="ECO:0000313" key="3">
    <source>
        <dbReference type="Proteomes" id="UP001610334"/>
    </source>
</evidence>
<sequence>MAAAPSMSAPVSEPVGQPHDELISSEVSQQGSGDSASSKPIEAPVLIKPTESEPQDGPKPSEQPPTPANGTCNIAPAPEAKQEQPNVGVKRDLDVTSSSAPENQAEKPDTEQQPPAPPADLEEPSTKKQKTSQDSNTDAVAANDTSSTPAQNGNPTLSSTENKKKGGRTRKAKDTIKKDVPTDGIGSRTRSRTKIVS</sequence>
<reference evidence="2 3" key="1">
    <citation type="submission" date="2024-07" db="EMBL/GenBank/DDBJ databases">
        <title>Section-level genome sequencing and comparative genomics of Aspergillus sections Usti and Cavernicolus.</title>
        <authorList>
            <consortium name="Lawrence Berkeley National Laboratory"/>
            <person name="Nybo J.L."/>
            <person name="Vesth T.C."/>
            <person name="Theobald S."/>
            <person name="Frisvad J.C."/>
            <person name="Larsen T.O."/>
            <person name="Kjaerboelling I."/>
            <person name="Rothschild-Mancinelli K."/>
            <person name="Lyhne E.K."/>
            <person name="Kogle M.E."/>
            <person name="Barry K."/>
            <person name="Clum A."/>
            <person name="Na H."/>
            <person name="Ledsgaard L."/>
            <person name="Lin J."/>
            <person name="Lipzen A."/>
            <person name="Kuo A."/>
            <person name="Riley R."/>
            <person name="Mondo S."/>
            <person name="Labutti K."/>
            <person name="Haridas S."/>
            <person name="Pangalinan J."/>
            <person name="Salamov A.A."/>
            <person name="Simmons B.A."/>
            <person name="Magnuson J.K."/>
            <person name="Chen J."/>
            <person name="Drula E."/>
            <person name="Henrissat B."/>
            <person name="Wiebenga A."/>
            <person name="Lubbers R.J."/>
            <person name="Gomes A.C."/>
            <person name="Makela M.R."/>
            <person name="Stajich J."/>
            <person name="Grigoriev I.V."/>
            <person name="Mortensen U.H."/>
            <person name="De Vries R.P."/>
            <person name="Baker S.E."/>
            <person name="Andersen M.R."/>
        </authorList>
    </citation>
    <scope>NUCLEOTIDE SEQUENCE [LARGE SCALE GENOMIC DNA]</scope>
    <source>
        <strain evidence="2 3">CBS 588.65</strain>
    </source>
</reference>
<gene>
    <name evidence="2" type="ORF">BJX63DRAFT_432216</name>
</gene>
<comment type="caution">
    <text evidence="2">The sequence shown here is derived from an EMBL/GenBank/DDBJ whole genome shotgun (WGS) entry which is preliminary data.</text>
</comment>
<dbReference type="EMBL" id="JBFXLT010000042">
    <property type="protein sequence ID" value="KAL2813167.1"/>
    <property type="molecule type" value="Genomic_DNA"/>
</dbReference>
<feature type="compositionally biased region" description="Polar residues" evidence="1">
    <location>
        <begin position="25"/>
        <end position="38"/>
    </location>
</feature>
<evidence type="ECO:0000256" key="1">
    <source>
        <dbReference type="SAM" id="MobiDB-lite"/>
    </source>
</evidence>
<keyword evidence="3" id="KW-1185">Reference proteome</keyword>
<feature type="compositionally biased region" description="Basic and acidic residues" evidence="1">
    <location>
        <begin position="172"/>
        <end position="181"/>
    </location>
</feature>
<evidence type="ECO:0000313" key="2">
    <source>
        <dbReference type="EMBL" id="KAL2813167.1"/>
    </source>
</evidence>
<feature type="region of interest" description="Disordered" evidence="1">
    <location>
        <begin position="1"/>
        <end position="197"/>
    </location>
</feature>
<feature type="compositionally biased region" description="Polar residues" evidence="1">
    <location>
        <begin position="132"/>
        <end position="160"/>
    </location>
</feature>
<name>A0ABR4HCQ5_9EURO</name>
<accession>A0ABR4HCQ5</accession>
<proteinExistence type="predicted"/>
<dbReference type="Proteomes" id="UP001610334">
    <property type="component" value="Unassembled WGS sequence"/>
</dbReference>
<feature type="compositionally biased region" description="Low complexity" evidence="1">
    <location>
        <begin position="1"/>
        <end position="10"/>
    </location>
</feature>
<protein>
    <submittedName>
        <fullName evidence="2">Uncharacterized protein</fullName>
    </submittedName>
</protein>